<keyword evidence="3" id="KW-1185">Reference proteome</keyword>
<evidence type="ECO:0000256" key="1">
    <source>
        <dbReference type="SAM" id="MobiDB-lite"/>
    </source>
</evidence>
<dbReference type="EMBL" id="JBELQE010000062">
    <property type="protein sequence ID" value="MER2250472.1"/>
    <property type="molecule type" value="Genomic_DNA"/>
</dbReference>
<accession>A0ABV1QM57</accession>
<organism evidence="2 3">
    <name type="scientific">Methylorubrum podarium</name>
    <dbReference type="NCBI Taxonomy" id="200476"/>
    <lineage>
        <taxon>Bacteria</taxon>
        <taxon>Pseudomonadati</taxon>
        <taxon>Pseudomonadota</taxon>
        <taxon>Alphaproteobacteria</taxon>
        <taxon>Hyphomicrobiales</taxon>
        <taxon>Methylobacteriaceae</taxon>
        <taxon>Methylorubrum</taxon>
    </lineage>
</organism>
<evidence type="ECO:0008006" key="4">
    <source>
        <dbReference type="Google" id="ProtNLM"/>
    </source>
</evidence>
<sequence length="180" mass="19910">MPLHDVFRRLRAVLTGAPTDEAAGVPMVPAAEHDAIEAFLTETRRRLAEAETEHDAIRALLIETRRRLAVSDQRLAILEASNRVAGRALRRLLHEREQLVAERDAVEVRLSIALGERAIAVGDQQRTMVLNDHVLSALRDSEAARERLEDENQRLRRRAEGPSSAVPAVEAVGNANPSVV</sequence>
<comment type="caution">
    <text evidence="2">The sequence shown here is derived from an EMBL/GenBank/DDBJ whole genome shotgun (WGS) entry which is preliminary data.</text>
</comment>
<evidence type="ECO:0000313" key="2">
    <source>
        <dbReference type="EMBL" id="MER2250472.1"/>
    </source>
</evidence>
<gene>
    <name evidence="2" type="ORF">ABS772_11170</name>
</gene>
<proteinExistence type="predicted"/>
<protein>
    <recommendedName>
        <fullName evidence="4">ATPase</fullName>
    </recommendedName>
</protein>
<dbReference type="Proteomes" id="UP001480955">
    <property type="component" value="Unassembled WGS sequence"/>
</dbReference>
<name>A0ABV1QM57_9HYPH</name>
<evidence type="ECO:0000313" key="3">
    <source>
        <dbReference type="Proteomes" id="UP001480955"/>
    </source>
</evidence>
<feature type="region of interest" description="Disordered" evidence="1">
    <location>
        <begin position="152"/>
        <end position="180"/>
    </location>
</feature>
<dbReference type="RefSeq" id="WP_350394518.1">
    <property type="nucleotide sequence ID" value="NZ_JBELQE010000062.1"/>
</dbReference>
<reference evidence="2 3" key="1">
    <citation type="submission" date="2024-06" db="EMBL/GenBank/DDBJ databases">
        <authorList>
            <person name="Campbell A.G."/>
        </authorList>
    </citation>
    <scope>NUCLEOTIDE SEQUENCE [LARGE SCALE GENOMIC DNA]</scope>
    <source>
        <strain evidence="2 3">EM12</strain>
    </source>
</reference>